<reference evidence="3" key="3">
    <citation type="submission" date="2022-06" db="UniProtKB">
        <authorList>
            <consortium name="EnsemblMetazoa"/>
        </authorList>
    </citation>
    <scope>IDENTIFICATION</scope>
</reference>
<gene>
    <name evidence="2" type="ORF">SSS_5713</name>
</gene>
<dbReference type="OrthoDB" id="6504938at2759"/>
<evidence type="ECO:0000313" key="2">
    <source>
        <dbReference type="EMBL" id="KAF7494877.1"/>
    </source>
</evidence>
<reference evidence="2" key="2">
    <citation type="submission" date="2020-01" db="EMBL/GenBank/DDBJ databases">
        <authorList>
            <person name="Korhonen P.K.K."/>
            <person name="Guangxu M.G."/>
            <person name="Wang T.W."/>
            <person name="Stroehlein A.J.S."/>
            <person name="Young N.D."/>
            <person name="Ang C.-S.A."/>
            <person name="Fernando D.W.F."/>
            <person name="Lu H.L."/>
            <person name="Taylor S.T."/>
            <person name="Ehtesham M.E.M."/>
            <person name="Najaraj S.H.N."/>
            <person name="Harsha G.H.G."/>
            <person name="Madugundu A.M."/>
            <person name="Renuse S.R."/>
            <person name="Holt D.H."/>
            <person name="Pandey A.P."/>
            <person name="Papenfuss A.P."/>
            <person name="Gasser R.B.G."/>
            <person name="Fischer K.F."/>
        </authorList>
    </citation>
    <scope>NUCLEOTIDE SEQUENCE</scope>
    <source>
        <strain evidence="2">SSS_KF_BRIS2020</strain>
    </source>
</reference>
<feature type="region of interest" description="Disordered" evidence="1">
    <location>
        <begin position="197"/>
        <end position="218"/>
    </location>
</feature>
<dbReference type="EMBL" id="WVUK01000051">
    <property type="protein sequence ID" value="KAF7494877.1"/>
    <property type="molecule type" value="Genomic_DNA"/>
</dbReference>
<accession>A0A834VEU2</accession>
<feature type="region of interest" description="Disordered" evidence="1">
    <location>
        <begin position="1053"/>
        <end position="1092"/>
    </location>
</feature>
<evidence type="ECO:0000313" key="3">
    <source>
        <dbReference type="EnsemblMetazoa" id="KAF7494877.1"/>
    </source>
</evidence>
<feature type="compositionally biased region" description="Basic and acidic residues" evidence="1">
    <location>
        <begin position="1068"/>
        <end position="1079"/>
    </location>
</feature>
<evidence type="ECO:0008006" key="5">
    <source>
        <dbReference type="Google" id="ProtNLM"/>
    </source>
</evidence>
<organism evidence="2">
    <name type="scientific">Sarcoptes scabiei</name>
    <name type="common">Itch mite</name>
    <name type="synonym">Acarus scabiei</name>
    <dbReference type="NCBI Taxonomy" id="52283"/>
    <lineage>
        <taxon>Eukaryota</taxon>
        <taxon>Metazoa</taxon>
        <taxon>Ecdysozoa</taxon>
        <taxon>Arthropoda</taxon>
        <taxon>Chelicerata</taxon>
        <taxon>Arachnida</taxon>
        <taxon>Acari</taxon>
        <taxon>Acariformes</taxon>
        <taxon>Sarcoptiformes</taxon>
        <taxon>Astigmata</taxon>
        <taxon>Psoroptidia</taxon>
        <taxon>Sarcoptoidea</taxon>
        <taxon>Sarcoptidae</taxon>
        <taxon>Sarcoptinae</taxon>
        <taxon>Sarcoptes</taxon>
    </lineage>
</organism>
<dbReference type="AlphaFoldDB" id="A0A834VEU2"/>
<feature type="region of interest" description="Disordered" evidence="1">
    <location>
        <begin position="257"/>
        <end position="294"/>
    </location>
</feature>
<feature type="compositionally biased region" description="Low complexity" evidence="1">
    <location>
        <begin position="259"/>
        <end position="282"/>
    </location>
</feature>
<evidence type="ECO:0000313" key="4">
    <source>
        <dbReference type="Proteomes" id="UP000070412"/>
    </source>
</evidence>
<feature type="compositionally biased region" description="Low complexity" evidence="1">
    <location>
        <begin position="472"/>
        <end position="488"/>
    </location>
</feature>
<dbReference type="EnsemblMetazoa" id="SSS_5713s_mrna">
    <property type="protein sequence ID" value="KAF7494877.1"/>
    <property type="gene ID" value="SSS_5713"/>
</dbReference>
<sequence length="1092" mass="123524">MIQFNASNSLMVIVASMNRPLSFVSNRISMITLRWVIYCCLSLLIMAMIEAIDSDQIKSTVLLASKEREEKSINYPFKTEKRIPLLIEKNSTFQSSSLSNPSSVEKLTMMDGLKNRPSMIYQSFEKFSQTKNPFPFASISFFMKSSSSSSSLSPSLSLKNSFDHHHHYYNHRNRLDRSRTDNINIDDENRATNILANNVNNNKNNSNENNSEADKKLMLNNGNNNLSFIDTPHHSLDASIAVSIPMRRRYRRLTHLYGTSPSTSSSSSSQLLAKQQKSLSSSFPTKEQSRKPKQLLLYSPVNTITGQQNRMKILLNPPPAGFNTGLIVANKKCNYEIYPSGCFDENGSICNNDEMCICRPGYTIEIANLYCLRPAFIGEACYTTEQCEHKVGDSGCFNYREEYREENPSAFFGPSQSSWPMGECRCRIGYRFDEHLIRCVRSVIGSWCSNVWDCEMAADDDVERGDNHQIQRNQNRSQPSSSFSSSSSALPSSLAVVAGSGNFHHHDRSGSSASSMRHKIANVVCESNTCNCSQFFFYNRTTEQCQHDDTYGRHCFYEKKDIENADQSSPKSSLAQALIRINDEDQKHSKHQRALFHHDHHHRDHYQQQQQSKRSIHFDEIHPFLMDQDYLDREKEEECSSYEKKSLDHRSVHHRFQSMKKQSFDRSIRSSTFNSNDGPILSSENDALFGDRSKSSLEIEIKCNMPTVCSVNRTCICADGYEYQPSMIPKCQRVLGDHYTHYFHSGSTIIRPKGLDYPHDRSSYFHDEGPSNVANFFEYVLYFLVPGLVVIFICKPCFRRIGEWRNHVHQYRSDSDFYLATTANGRPVIAEMSVIGPHCTANEKNIGGGLGHHQTMLGGRTSVNGVGSGTAMGNPNLNLRSSTIDDVYASDFASFAAFAPHLVCHNAYLFNSTDPCYAAPLSFGCHSPIHQMNQTLTNPMNNGAADQESMLLVREKLQTIEESQSEDGGSNKFLMTNVSNPASCTLPNDSTVATNICKNFHCDSNAKCLECDQKHHQQSIANNCNTIIKDDLHQQRAILKDSETIEQQNNDLNEMNANNNSHHRQHHQQPDEGSDKNSNEETQFGAEEKSLS</sequence>
<feature type="compositionally biased region" description="Low complexity" evidence="1">
    <location>
        <begin position="197"/>
        <end position="210"/>
    </location>
</feature>
<dbReference type="Proteomes" id="UP000070412">
    <property type="component" value="Unassembled WGS sequence"/>
</dbReference>
<reference evidence="4" key="1">
    <citation type="journal article" date="2020" name="PLoS Negl. Trop. Dis.">
        <title>High-quality nuclear genome for Sarcoptes scabiei-A critical resource for a neglected parasite.</title>
        <authorList>
            <person name="Korhonen P.K."/>
            <person name="Gasser R.B."/>
            <person name="Ma G."/>
            <person name="Wang T."/>
            <person name="Stroehlein A.J."/>
            <person name="Young N.D."/>
            <person name="Ang C.S."/>
            <person name="Fernando D.D."/>
            <person name="Lu H.C."/>
            <person name="Taylor S."/>
            <person name="Reynolds S.L."/>
            <person name="Mofiz E."/>
            <person name="Najaraj S.H."/>
            <person name="Gowda H."/>
            <person name="Madugundu A."/>
            <person name="Renuse S."/>
            <person name="Holt D."/>
            <person name="Pandey A."/>
            <person name="Papenfuss A.T."/>
            <person name="Fischer K."/>
        </authorList>
    </citation>
    <scope>NUCLEOTIDE SEQUENCE [LARGE SCALE GENOMIC DNA]</scope>
</reference>
<feature type="region of interest" description="Disordered" evidence="1">
    <location>
        <begin position="463"/>
        <end position="488"/>
    </location>
</feature>
<proteinExistence type="predicted"/>
<protein>
    <recommendedName>
        <fullName evidence="5">EB domain-containing protein</fullName>
    </recommendedName>
</protein>
<evidence type="ECO:0000256" key="1">
    <source>
        <dbReference type="SAM" id="MobiDB-lite"/>
    </source>
</evidence>
<keyword evidence="4" id="KW-1185">Reference proteome</keyword>
<name>A0A834VEU2_SARSC</name>